<accession>A0A0Q5VL55</accession>
<dbReference type="GO" id="GO:0098794">
    <property type="term" value="C:postsynapse"/>
    <property type="evidence" value="ECO:0007669"/>
    <property type="project" value="EnsemblMetazoa"/>
</dbReference>
<dbReference type="AlphaFoldDB" id="A0A0Q5VL55"/>
<feature type="region of interest" description="Disordered" evidence="1">
    <location>
        <begin position="984"/>
        <end position="1082"/>
    </location>
</feature>
<feature type="compositionally biased region" description="Basic and acidic residues" evidence="1">
    <location>
        <begin position="648"/>
        <end position="660"/>
    </location>
</feature>
<evidence type="ECO:0000313" key="2">
    <source>
        <dbReference type="EMBL" id="KQS62182.1"/>
    </source>
</evidence>
<sequence>MGYVFRFMDQLSSDNKINEYQKCVDDKENQQYERNLAGNSKCRRDLFATKGEDRIPSPDHLYTYVYATAASLGQCVQPEVCSALLRALHSEQLGYLASCYRGGAGHSNATTASTCTITSATGSSTASRRPLQHVNIMYPQPYRTGSHFGFNSPRHHPHTEHKHVPKERDQHALGYRPMQRGISYEEIFATPRYEQLCQACFDKLLRLKPELQRIGTATTASSCAEELTSAGSTPRQRRHLATLSESYDHVGEMTKFSEPPRVQRNAYTQTRSSSHSISTNNFLSQIEKFNFSEESTNINYTPRPINSESSLMGLVVDQATSSAGASATSAPPQRIYCSEQVDITEVWSFGRWLEPQENVIARNADEFVQQQLTEHCIISEFNQHLSANDNQVDRQLMTREERQRRKSEFEELWQDHVFRANEQRTHENIPIDGQEVVTLSVYDGVYQNTGDILDEAYDERDSTGDNQVDRKLMTREERQRRKSEFEELWQEHMQTHENIPHDGQEVVTLSAYDCLQQDMGEIIDGVNDERMTEPSDELPKILQKFEDSLTLAGENLVKLVESTKKLQGIHTETSPVSSSSSPGEIGNLFRSMSLESITAADDTAMTPLNLSITICSEEDDEIHHTWTQEEKRDDEKPVTPIVTEPDEPSDKERDRVDEKDMDENDLHVEAELQHSEAPGEIIEVTVNQFTSMDHNTLLKDLDENDQLVATETEIRESEEVGSSEIDNQFFTPLEREILQRIEKEKLHESEPIFEKIDHSIRNKMTPKKLQDLVSEEIFRTHTHVYTNARTPMSKNAPQDTTLTPSGSSLSAHNISAPCSSMAHTHLVTRPTPRMSRSWSEDQQSGDEQKENGAGQEEYIYNDTPLGRVISSTTFVCRSSPTRKRNFIQENIRNVSRPRIATGSIRKHKSSIVTSPRAKSSPSSVCAFQCGQRDSGARLWVALPTPPRARALYSVRGNPPSPFAKRRRPLVILPPMRNRNIAQHRELSSSNESLHRTLSSSTFFVPDEEGRENSDNISTSTFQMEDDQKESPATQTNRNATNSSVYYSANDTTREEGGSSQSDTERELVMGTSRETNQQQSRTMLETPEICSQLEEDESSLEFTRLAGESEEHQVSMDTTKEQKKSSKNVPSVGIAKKNGELDRNSNYGDEHFICLMQTDVDKDMDDHDDQPSTSKAAMERIRISGGAEPKENPHFGDEDVVTLDTLCIVRGVEILVREVEPIKHETSEELSEPGGLFENVLIDEGGEE</sequence>
<dbReference type="EMBL" id="CH954179">
    <property type="protein sequence ID" value="KQS62182.1"/>
    <property type="molecule type" value="Genomic_DNA"/>
</dbReference>
<feature type="compositionally biased region" description="Polar residues" evidence="1">
    <location>
        <begin position="1072"/>
        <end position="1082"/>
    </location>
</feature>
<feature type="compositionally biased region" description="Polar residues" evidence="1">
    <location>
        <begin position="1030"/>
        <end position="1050"/>
    </location>
</feature>
<dbReference type="eggNOG" id="KOG3699">
    <property type="taxonomic scope" value="Eukaryota"/>
</dbReference>
<feature type="compositionally biased region" description="Basic and acidic residues" evidence="1">
    <location>
        <begin position="1107"/>
        <end position="1124"/>
    </location>
</feature>
<dbReference type="OrthoDB" id="3238794at2759"/>
<feature type="region of interest" description="Disordered" evidence="1">
    <location>
        <begin position="788"/>
        <end position="815"/>
    </location>
</feature>
<proteinExistence type="predicted"/>
<name>A0A0Q5VL55_DROER</name>
<feature type="region of interest" description="Disordered" evidence="1">
    <location>
        <begin position="1225"/>
        <end position="1248"/>
    </location>
</feature>
<reference evidence="2 3" key="1">
    <citation type="journal article" date="2007" name="Nature">
        <title>Evolution of genes and genomes on the Drosophila phylogeny.</title>
        <authorList>
            <consortium name="Drosophila 12 Genomes Consortium"/>
            <person name="Clark A.G."/>
            <person name="Eisen M.B."/>
            <person name="Smith D.R."/>
            <person name="Bergman C.M."/>
            <person name="Oliver B."/>
            <person name="Markow T.A."/>
            <person name="Kaufman T.C."/>
            <person name="Kellis M."/>
            <person name="Gelbart W."/>
            <person name="Iyer V.N."/>
            <person name="Pollard D.A."/>
            <person name="Sackton T.B."/>
            <person name="Larracuente A.M."/>
            <person name="Singh N.D."/>
            <person name="Abad J.P."/>
            <person name="Abt D.N."/>
            <person name="Adryan B."/>
            <person name="Aguade M."/>
            <person name="Akashi H."/>
            <person name="Anderson W.W."/>
            <person name="Aquadro C.F."/>
            <person name="Ardell D.H."/>
            <person name="Arguello R."/>
            <person name="Artieri C.G."/>
            <person name="Barbash D.A."/>
            <person name="Barker D."/>
            <person name="Barsanti P."/>
            <person name="Batterham P."/>
            <person name="Batzoglou S."/>
            <person name="Begun D."/>
            <person name="Bhutkar A."/>
            <person name="Blanco E."/>
            <person name="Bosak S.A."/>
            <person name="Bradley R.K."/>
            <person name="Brand A.D."/>
            <person name="Brent M.R."/>
            <person name="Brooks A.N."/>
            <person name="Brown R.H."/>
            <person name="Butlin R.K."/>
            <person name="Caggese C."/>
            <person name="Calvi B.R."/>
            <person name="Bernardo de Carvalho A."/>
            <person name="Caspi A."/>
            <person name="Castrezana S."/>
            <person name="Celniker S.E."/>
            <person name="Chang J.L."/>
            <person name="Chapple C."/>
            <person name="Chatterji S."/>
            <person name="Chinwalla A."/>
            <person name="Civetta A."/>
            <person name="Clifton S.W."/>
            <person name="Comeron J.M."/>
            <person name="Costello J.C."/>
            <person name="Coyne J.A."/>
            <person name="Daub J."/>
            <person name="David R.G."/>
            <person name="Delcher A.L."/>
            <person name="Delehaunty K."/>
            <person name="Do C.B."/>
            <person name="Ebling H."/>
            <person name="Edwards K."/>
            <person name="Eickbush T."/>
            <person name="Evans J.D."/>
            <person name="Filipski A."/>
            <person name="Findeiss S."/>
            <person name="Freyhult E."/>
            <person name="Fulton L."/>
            <person name="Fulton R."/>
            <person name="Garcia A.C."/>
            <person name="Gardiner A."/>
            <person name="Garfield D.A."/>
            <person name="Garvin B.E."/>
            <person name="Gibson G."/>
            <person name="Gilbert D."/>
            <person name="Gnerre S."/>
            <person name="Godfrey J."/>
            <person name="Good R."/>
            <person name="Gotea V."/>
            <person name="Gravely B."/>
            <person name="Greenberg A.J."/>
            <person name="Griffiths-Jones S."/>
            <person name="Gross S."/>
            <person name="Guigo R."/>
            <person name="Gustafson E.A."/>
            <person name="Haerty W."/>
            <person name="Hahn M.W."/>
            <person name="Halligan D.L."/>
            <person name="Halpern A.L."/>
            <person name="Halter G.M."/>
            <person name="Han M.V."/>
            <person name="Heger A."/>
            <person name="Hillier L."/>
            <person name="Hinrichs A.S."/>
            <person name="Holmes I."/>
            <person name="Hoskins R.A."/>
            <person name="Hubisz M.J."/>
            <person name="Hultmark D."/>
            <person name="Huntley M.A."/>
            <person name="Jaffe D.B."/>
            <person name="Jagadeeshan S."/>
            <person name="Jeck W.R."/>
            <person name="Johnson J."/>
            <person name="Jones C.D."/>
            <person name="Jordan W.C."/>
            <person name="Karpen G.H."/>
            <person name="Kataoka E."/>
            <person name="Keightley P.D."/>
            <person name="Kheradpour P."/>
            <person name="Kirkness E.F."/>
            <person name="Koerich L.B."/>
            <person name="Kristiansen K."/>
            <person name="Kudrna D."/>
            <person name="Kulathinal R.J."/>
            <person name="Kumar S."/>
            <person name="Kwok R."/>
            <person name="Lander E."/>
            <person name="Langley C.H."/>
            <person name="Lapoint R."/>
            <person name="Lazzaro B.P."/>
            <person name="Lee S.J."/>
            <person name="Levesque L."/>
            <person name="Li R."/>
            <person name="Lin C.F."/>
            <person name="Lin M.F."/>
            <person name="Lindblad-Toh K."/>
            <person name="Llopart A."/>
            <person name="Long M."/>
            <person name="Low L."/>
            <person name="Lozovsky E."/>
            <person name="Lu J."/>
            <person name="Luo M."/>
            <person name="Machado C.A."/>
            <person name="Makalowski W."/>
            <person name="Marzo M."/>
            <person name="Matsuda M."/>
            <person name="Matzkin L."/>
            <person name="McAllister B."/>
            <person name="McBride C.S."/>
            <person name="McKernan B."/>
            <person name="McKernan K."/>
            <person name="Mendez-Lago M."/>
            <person name="Minx P."/>
            <person name="Mollenhauer M.U."/>
            <person name="Montooth K."/>
            <person name="Mount S.M."/>
            <person name="Mu X."/>
            <person name="Myers E."/>
            <person name="Negre B."/>
            <person name="Newfeld S."/>
            <person name="Nielsen R."/>
            <person name="Noor M.A."/>
            <person name="O'Grady P."/>
            <person name="Pachter L."/>
            <person name="Papaceit M."/>
            <person name="Parisi M.J."/>
            <person name="Parisi M."/>
            <person name="Parts L."/>
            <person name="Pedersen J.S."/>
            <person name="Pesole G."/>
            <person name="Phillippy A.M."/>
            <person name="Ponting C.P."/>
            <person name="Pop M."/>
            <person name="Porcelli D."/>
            <person name="Powell J.R."/>
            <person name="Prohaska S."/>
            <person name="Pruitt K."/>
            <person name="Puig M."/>
            <person name="Quesneville H."/>
            <person name="Ram K.R."/>
            <person name="Rand D."/>
            <person name="Rasmussen M.D."/>
            <person name="Reed L.K."/>
            <person name="Reenan R."/>
            <person name="Reily A."/>
            <person name="Remington K.A."/>
            <person name="Rieger T.T."/>
            <person name="Ritchie M.G."/>
            <person name="Robin C."/>
            <person name="Rogers Y.H."/>
            <person name="Rohde C."/>
            <person name="Rozas J."/>
            <person name="Rubenfield M.J."/>
            <person name="Ruiz A."/>
            <person name="Russo S."/>
            <person name="Salzberg S.L."/>
            <person name="Sanchez-Gracia A."/>
            <person name="Saranga D.J."/>
            <person name="Sato H."/>
            <person name="Schaeffer S.W."/>
            <person name="Schatz M.C."/>
            <person name="Schlenke T."/>
            <person name="Schwartz R."/>
            <person name="Segarra C."/>
            <person name="Singh R.S."/>
            <person name="Sirot L."/>
            <person name="Sirota M."/>
            <person name="Sisneros N.B."/>
            <person name="Smith C.D."/>
            <person name="Smith T.F."/>
            <person name="Spieth J."/>
            <person name="Stage D.E."/>
            <person name="Stark A."/>
            <person name="Stephan W."/>
            <person name="Strausberg R.L."/>
            <person name="Strempel S."/>
            <person name="Sturgill D."/>
            <person name="Sutton G."/>
            <person name="Sutton G.G."/>
            <person name="Tao W."/>
            <person name="Teichmann S."/>
            <person name="Tobari Y.N."/>
            <person name="Tomimura Y."/>
            <person name="Tsolas J.M."/>
            <person name="Valente V.L."/>
            <person name="Venter E."/>
            <person name="Venter J.C."/>
            <person name="Vicario S."/>
            <person name="Vieira F.G."/>
            <person name="Vilella A.J."/>
            <person name="Villasante A."/>
            <person name="Walenz B."/>
            <person name="Wang J."/>
            <person name="Wasserman M."/>
            <person name="Watts T."/>
            <person name="Wilson D."/>
            <person name="Wilson R.K."/>
            <person name="Wing R.A."/>
            <person name="Wolfner M.F."/>
            <person name="Wong A."/>
            <person name="Wong G.K."/>
            <person name="Wu C.I."/>
            <person name="Wu G."/>
            <person name="Yamamoto D."/>
            <person name="Yang H.P."/>
            <person name="Yang S.P."/>
            <person name="Yorke J.A."/>
            <person name="Yoshida K."/>
            <person name="Zdobnov E."/>
            <person name="Zhang P."/>
            <person name="Zhang Y."/>
            <person name="Zimin A.V."/>
            <person name="Baldwin J."/>
            <person name="Abdouelleil A."/>
            <person name="Abdulkadir J."/>
            <person name="Abebe A."/>
            <person name="Abera B."/>
            <person name="Abreu J."/>
            <person name="Acer S.C."/>
            <person name="Aftuck L."/>
            <person name="Alexander A."/>
            <person name="An P."/>
            <person name="Anderson E."/>
            <person name="Anderson S."/>
            <person name="Arachi H."/>
            <person name="Azer M."/>
            <person name="Bachantsang P."/>
            <person name="Barry A."/>
            <person name="Bayul T."/>
            <person name="Berlin A."/>
            <person name="Bessette D."/>
            <person name="Bloom T."/>
            <person name="Blye J."/>
            <person name="Boguslavskiy L."/>
            <person name="Bonnet C."/>
            <person name="Boukhgalter B."/>
            <person name="Bourzgui I."/>
            <person name="Brown A."/>
            <person name="Cahill P."/>
            <person name="Channer S."/>
            <person name="Cheshatsang Y."/>
            <person name="Chuda L."/>
            <person name="Citroen M."/>
            <person name="Collymore A."/>
            <person name="Cooke P."/>
            <person name="Costello M."/>
            <person name="D'Aco K."/>
            <person name="Daza R."/>
            <person name="De Haan G."/>
            <person name="DeGray S."/>
            <person name="DeMaso C."/>
            <person name="Dhargay N."/>
            <person name="Dooley K."/>
            <person name="Dooley E."/>
            <person name="Doricent M."/>
            <person name="Dorje P."/>
            <person name="Dorjee K."/>
            <person name="Dupes A."/>
            <person name="Elong R."/>
            <person name="Falk J."/>
            <person name="Farina A."/>
            <person name="Faro S."/>
            <person name="Ferguson D."/>
            <person name="Fisher S."/>
            <person name="Foley C.D."/>
            <person name="Franke A."/>
            <person name="Friedrich D."/>
            <person name="Gadbois L."/>
            <person name="Gearin G."/>
            <person name="Gearin C.R."/>
            <person name="Giannoukos G."/>
            <person name="Goode T."/>
            <person name="Graham J."/>
            <person name="Grandbois E."/>
            <person name="Grewal S."/>
            <person name="Gyaltsen K."/>
            <person name="Hafez N."/>
            <person name="Hagos B."/>
            <person name="Hall J."/>
            <person name="Henson C."/>
            <person name="Hollinger A."/>
            <person name="Honan T."/>
            <person name="Huard M.D."/>
            <person name="Hughes L."/>
            <person name="Hurhula B."/>
            <person name="Husby M.E."/>
            <person name="Kamat A."/>
            <person name="Kanga B."/>
            <person name="Kashin S."/>
            <person name="Khazanovich D."/>
            <person name="Kisner P."/>
            <person name="Lance K."/>
            <person name="Lara M."/>
            <person name="Lee W."/>
            <person name="Lennon N."/>
            <person name="Letendre F."/>
            <person name="LeVine R."/>
            <person name="Lipovsky A."/>
            <person name="Liu X."/>
            <person name="Liu J."/>
            <person name="Liu S."/>
            <person name="Lokyitsang T."/>
            <person name="Lokyitsang Y."/>
            <person name="Lubonja R."/>
            <person name="Lui A."/>
            <person name="MacDonald P."/>
            <person name="Magnisalis V."/>
            <person name="Maru K."/>
            <person name="Matthews C."/>
            <person name="McCusker W."/>
            <person name="McDonough S."/>
            <person name="Mehta T."/>
            <person name="Meldrim J."/>
            <person name="Meneus L."/>
            <person name="Mihai O."/>
            <person name="Mihalev A."/>
            <person name="Mihova T."/>
            <person name="Mittelman R."/>
            <person name="Mlenga V."/>
            <person name="Montmayeur A."/>
            <person name="Mulrain L."/>
            <person name="Navidi A."/>
            <person name="Naylor J."/>
            <person name="Negash T."/>
            <person name="Nguyen T."/>
            <person name="Nguyen N."/>
            <person name="Nicol R."/>
            <person name="Norbu C."/>
            <person name="Norbu N."/>
            <person name="Novod N."/>
            <person name="O'Neill B."/>
            <person name="Osman S."/>
            <person name="Markiewicz E."/>
            <person name="Oyono O.L."/>
            <person name="Patti C."/>
            <person name="Phunkhang P."/>
            <person name="Pierre F."/>
            <person name="Priest M."/>
            <person name="Raghuraman S."/>
            <person name="Rege F."/>
            <person name="Reyes R."/>
            <person name="Rise C."/>
            <person name="Rogov P."/>
            <person name="Ross K."/>
            <person name="Ryan E."/>
            <person name="Settipalli S."/>
            <person name="Shea T."/>
            <person name="Sherpa N."/>
            <person name="Shi L."/>
            <person name="Shih D."/>
            <person name="Sparrow T."/>
            <person name="Spaulding J."/>
            <person name="Stalker J."/>
            <person name="Stange-Thomann N."/>
            <person name="Stavropoulos S."/>
            <person name="Stone C."/>
            <person name="Strader C."/>
            <person name="Tesfaye S."/>
            <person name="Thomson T."/>
            <person name="Thoulutsang Y."/>
            <person name="Thoulutsang D."/>
            <person name="Topham K."/>
            <person name="Topping I."/>
            <person name="Tsamla T."/>
            <person name="Vassiliev H."/>
            <person name="Vo A."/>
            <person name="Wangchuk T."/>
            <person name="Wangdi T."/>
            <person name="Weiand M."/>
            <person name="Wilkinson J."/>
            <person name="Wilson A."/>
            <person name="Yadav S."/>
            <person name="Young G."/>
            <person name="Yu Q."/>
            <person name="Zembek L."/>
            <person name="Zhong D."/>
            <person name="Zimmer A."/>
            <person name="Zwirko Z."/>
            <person name="Jaffe D.B."/>
            <person name="Alvarez P."/>
            <person name="Brockman W."/>
            <person name="Butler J."/>
            <person name="Chin C."/>
            <person name="Gnerre S."/>
            <person name="Grabherr M."/>
            <person name="Kleber M."/>
            <person name="Mauceli E."/>
            <person name="MacCallum I."/>
        </authorList>
    </citation>
    <scope>NUCLEOTIDE SEQUENCE [LARGE SCALE GENOMIC DNA]</scope>
    <source>
        <strain evidence="2 3">TSC#14021-0224.01</strain>
    </source>
</reference>
<gene>
    <name evidence="2" type="primary">Dere\GG26719</name>
    <name evidence="2" type="synonym">GG26719</name>
    <name evidence="2" type="ORF">Dere_GG26719</name>
</gene>
<dbReference type="GO" id="GO:0098793">
    <property type="term" value="C:presynapse"/>
    <property type="evidence" value="ECO:0007669"/>
    <property type="project" value="EnsemblMetazoa"/>
</dbReference>
<reference evidence="2 3" key="2">
    <citation type="journal article" date="2008" name="Bioinformatics">
        <title>Assembly reconciliation.</title>
        <authorList>
            <person name="Zimin A.V."/>
            <person name="Smith D.R."/>
            <person name="Sutton G."/>
            <person name="Yorke J.A."/>
        </authorList>
    </citation>
    <scope>NUCLEOTIDE SEQUENCE [LARGE SCALE GENOMIC DNA]</scope>
    <source>
        <strain evidence="2 3">TSC#14021-0224.01</strain>
    </source>
</reference>
<feature type="compositionally biased region" description="Basic and acidic residues" evidence="1">
    <location>
        <begin position="625"/>
        <end position="637"/>
    </location>
</feature>
<organism evidence="2 3">
    <name type="scientific">Drosophila erecta</name>
    <name type="common">Fruit fly</name>
    <dbReference type="NCBI Taxonomy" id="7220"/>
    <lineage>
        <taxon>Eukaryota</taxon>
        <taxon>Metazoa</taxon>
        <taxon>Ecdysozoa</taxon>
        <taxon>Arthropoda</taxon>
        <taxon>Hexapoda</taxon>
        <taxon>Insecta</taxon>
        <taxon>Pterygota</taxon>
        <taxon>Neoptera</taxon>
        <taxon>Endopterygota</taxon>
        <taxon>Diptera</taxon>
        <taxon>Brachycera</taxon>
        <taxon>Muscomorpha</taxon>
        <taxon>Ephydroidea</taxon>
        <taxon>Drosophilidae</taxon>
        <taxon>Drosophila</taxon>
        <taxon>Sophophora</taxon>
    </lineage>
</organism>
<feature type="region of interest" description="Disordered" evidence="1">
    <location>
        <begin position="828"/>
        <end position="855"/>
    </location>
</feature>
<evidence type="ECO:0000313" key="3">
    <source>
        <dbReference type="Proteomes" id="UP000008711"/>
    </source>
</evidence>
<dbReference type="Proteomes" id="UP000008711">
    <property type="component" value="Unassembled WGS sequence"/>
</dbReference>
<evidence type="ECO:0000256" key="1">
    <source>
        <dbReference type="SAM" id="MobiDB-lite"/>
    </source>
</evidence>
<feature type="region of interest" description="Disordered" evidence="1">
    <location>
        <begin position="1106"/>
        <end position="1129"/>
    </location>
</feature>
<protein>
    <submittedName>
        <fullName evidence="2">Uncharacterized protein</fullName>
    </submittedName>
</protein>
<keyword evidence="3" id="KW-1185">Reference proteome</keyword>
<feature type="compositionally biased region" description="Polar residues" evidence="1">
    <location>
        <begin position="987"/>
        <end position="1002"/>
    </location>
</feature>
<feature type="compositionally biased region" description="Basic and acidic residues" evidence="1">
    <location>
        <begin position="1051"/>
        <end position="1067"/>
    </location>
</feature>
<feature type="region of interest" description="Disordered" evidence="1">
    <location>
        <begin position="625"/>
        <end position="660"/>
    </location>
</feature>